<proteinExistence type="predicted"/>
<evidence type="ECO:0000313" key="2">
    <source>
        <dbReference type="Proteomes" id="UP000321926"/>
    </source>
</evidence>
<gene>
    <name evidence="1" type="ORF">FVR03_04990</name>
</gene>
<reference evidence="1 2" key="1">
    <citation type="submission" date="2019-08" db="EMBL/GenBank/DDBJ databases">
        <authorList>
            <person name="Shi S."/>
        </authorList>
    </citation>
    <scope>NUCLEOTIDE SEQUENCE [LARGE SCALE GENOMIC DNA]</scope>
    <source>
        <strain evidence="1 2">GY10130</strain>
    </source>
</reference>
<dbReference type="RefSeq" id="WP_147920665.1">
    <property type="nucleotide sequence ID" value="NZ_VRTY01000012.1"/>
</dbReference>
<dbReference type="OrthoDB" id="8782691at2"/>
<evidence type="ECO:0008006" key="3">
    <source>
        <dbReference type="Google" id="ProtNLM"/>
    </source>
</evidence>
<organism evidence="1 2">
    <name type="scientific">Pontibacter qinzhouensis</name>
    <dbReference type="NCBI Taxonomy" id="2603253"/>
    <lineage>
        <taxon>Bacteria</taxon>
        <taxon>Pseudomonadati</taxon>
        <taxon>Bacteroidota</taxon>
        <taxon>Cytophagia</taxon>
        <taxon>Cytophagales</taxon>
        <taxon>Hymenobacteraceae</taxon>
        <taxon>Pontibacter</taxon>
    </lineage>
</organism>
<dbReference type="EMBL" id="VRTY01000012">
    <property type="protein sequence ID" value="TXK50539.1"/>
    <property type="molecule type" value="Genomic_DNA"/>
</dbReference>
<accession>A0A5C8KDS3</accession>
<comment type="caution">
    <text evidence="1">The sequence shown here is derived from an EMBL/GenBank/DDBJ whole genome shotgun (WGS) entry which is preliminary data.</text>
</comment>
<dbReference type="Proteomes" id="UP000321926">
    <property type="component" value="Unassembled WGS sequence"/>
</dbReference>
<protein>
    <recommendedName>
        <fullName evidence="3">Transposase</fullName>
    </recommendedName>
</protein>
<dbReference type="Pfam" id="PF07592">
    <property type="entry name" value="DDE_Tnp_ISAZ013"/>
    <property type="match status" value="2"/>
</dbReference>
<keyword evidence="2" id="KW-1185">Reference proteome</keyword>
<dbReference type="AlphaFoldDB" id="A0A5C8KDS3"/>
<name>A0A5C8KDS3_9BACT</name>
<sequence>MAFLEQHKAGSPTDEQVYWISMKPREIAERFFEQSGQRVSHGLVKRGLLSLRFSDRRMSKSLPTGQYGQRDLQLRIIFSLVAITSQKTPLLCIDCKKKERLATSTGNGRCYVQQGSLQVFDHDYDHLATGRLIPFGIYDLNRNQGYVSIGTSHETAEFIADALLWWWEGFGCHHYPPYASKWNPIEHRLFPHLHRAMQGVIFTDYELVKGLMEKTTTQAGLKVVISINQKQYPIGVPTKKEEVEWERIWPNPVLPQLSYRVAA</sequence>
<evidence type="ECO:0000313" key="1">
    <source>
        <dbReference type="EMBL" id="TXK50539.1"/>
    </source>
</evidence>
<dbReference type="InterPro" id="IPR011518">
    <property type="entry name" value="Transposase_36"/>
</dbReference>